<accession>A0A073K7M8</accession>
<organism evidence="5 6">
    <name type="scientific">Bacillus gaemokensis</name>
    <dbReference type="NCBI Taxonomy" id="574375"/>
    <lineage>
        <taxon>Bacteria</taxon>
        <taxon>Bacillati</taxon>
        <taxon>Bacillota</taxon>
        <taxon>Bacilli</taxon>
        <taxon>Bacillales</taxon>
        <taxon>Bacillaceae</taxon>
        <taxon>Bacillus</taxon>
        <taxon>Bacillus cereus group</taxon>
    </lineage>
</organism>
<protein>
    <submittedName>
        <fullName evidence="5">KipI antagonist</fullName>
    </submittedName>
</protein>
<dbReference type="STRING" id="574375.AZF08_09475"/>
<evidence type="ECO:0000313" key="6">
    <source>
        <dbReference type="Proteomes" id="UP000027778"/>
    </source>
</evidence>
<dbReference type="SMART" id="SM00797">
    <property type="entry name" value="AHS2"/>
    <property type="match status" value="1"/>
</dbReference>
<comment type="caution">
    <text evidence="5">The sequence shown here is derived from an EMBL/GenBank/DDBJ whole genome shotgun (WGS) entry which is preliminary data.</text>
</comment>
<dbReference type="SUPFAM" id="SSF50891">
    <property type="entry name" value="Cyclophilin-like"/>
    <property type="match status" value="1"/>
</dbReference>
<keyword evidence="1" id="KW-0547">Nucleotide-binding</keyword>
<keyword evidence="3" id="KW-0067">ATP-binding</keyword>
<dbReference type="GO" id="GO:0005524">
    <property type="term" value="F:ATP binding"/>
    <property type="evidence" value="ECO:0007669"/>
    <property type="project" value="UniProtKB-KW"/>
</dbReference>
<dbReference type="eggNOG" id="COG1984">
    <property type="taxonomic scope" value="Bacteria"/>
</dbReference>
<dbReference type="InterPro" id="IPR052708">
    <property type="entry name" value="PxpC"/>
</dbReference>
<name>A0A073K7M8_9BACI</name>
<gene>
    <name evidence="5" type="ORF">BAGA_17700</name>
</gene>
<proteinExistence type="predicted"/>
<dbReference type="Pfam" id="PF02626">
    <property type="entry name" value="CT_A_B"/>
    <property type="match status" value="1"/>
</dbReference>
<dbReference type="GO" id="GO:0016787">
    <property type="term" value="F:hydrolase activity"/>
    <property type="evidence" value="ECO:0007669"/>
    <property type="project" value="UniProtKB-KW"/>
</dbReference>
<dbReference type="Proteomes" id="UP000027778">
    <property type="component" value="Unassembled WGS sequence"/>
</dbReference>
<dbReference type="PANTHER" id="PTHR43309:SF5">
    <property type="entry name" value="5-OXOPROLINASE SUBUNIT C"/>
    <property type="match status" value="1"/>
</dbReference>
<dbReference type="InterPro" id="IPR029000">
    <property type="entry name" value="Cyclophilin-like_dom_sf"/>
</dbReference>
<keyword evidence="6" id="KW-1185">Reference proteome</keyword>
<reference evidence="5 6" key="1">
    <citation type="submission" date="2014-06" db="EMBL/GenBank/DDBJ databases">
        <title>Draft genome sequence of Bacillus gaemokensis JCM 15801 (MCCC 1A00707).</title>
        <authorList>
            <person name="Lai Q."/>
            <person name="Liu Y."/>
            <person name="Shao Z."/>
        </authorList>
    </citation>
    <scope>NUCLEOTIDE SEQUENCE [LARGE SCALE GENOMIC DNA]</scope>
    <source>
        <strain evidence="5 6">JCM 15801</strain>
    </source>
</reference>
<dbReference type="PANTHER" id="PTHR43309">
    <property type="entry name" value="5-OXOPROLINASE SUBUNIT C"/>
    <property type="match status" value="1"/>
</dbReference>
<evidence type="ECO:0000256" key="3">
    <source>
        <dbReference type="ARBA" id="ARBA00022840"/>
    </source>
</evidence>
<evidence type="ECO:0000259" key="4">
    <source>
        <dbReference type="SMART" id="SM00797"/>
    </source>
</evidence>
<dbReference type="EMBL" id="JOTM01000029">
    <property type="protein sequence ID" value="KEK22546.1"/>
    <property type="molecule type" value="Genomic_DNA"/>
</dbReference>
<keyword evidence="2" id="KW-0378">Hydrolase</keyword>
<dbReference type="InterPro" id="IPR003778">
    <property type="entry name" value="CT_A_B"/>
</dbReference>
<dbReference type="OrthoDB" id="9782422at2"/>
<evidence type="ECO:0000256" key="1">
    <source>
        <dbReference type="ARBA" id="ARBA00022741"/>
    </source>
</evidence>
<sequence length="329" mass="36635">MNVEVLHAGMLTTIQDLGRYYYQQYGVPVGGAMDRTALRMINMLVGNEEDEAGLEITMMGPKLLIKKETLLAIGGANMEPLLNGEPIPLWRPILAKEGSMLCFGKAQFESRTYVTFAGGIDVANSMGSKSTYVRAAIGGIEGRALKKGDLFQIGAPSSFATCVIKKLMDEERVETPWGICNHVLPKYNRNPVIRVILDFEWNQFKRESLESFFSKEYKVSNYADRMGYRFEGEELKRIEQSEILSSAVTFGTIQVPSGGNPIILMADRQTTGGYPRIGNVISVDLPILAQLKPGDYVTFAKISITEATEFYIEQEQNMNLLKKFIALQA</sequence>
<dbReference type="AlphaFoldDB" id="A0A073K7M8"/>
<dbReference type="RefSeq" id="WP_033677279.1">
    <property type="nucleotide sequence ID" value="NZ_JOTM01000029.1"/>
</dbReference>
<dbReference type="Gene3D" id="2.40.100.10">
    <property type="entry name" value="Cyclophilin-like"/>
    <property type="match status" value="1"/>
</dbReference>
<feature type="domain" description="Carboxyltransferase" evidence="4">
    <location>
        <begin position="24"/>
        <end position="317"/>
    </location>
</feature>
<dbReference type="NCBIfam" id="TIGR00724">
    <property type="entry name" value="urea_amlyse_rel"/>
    <property type="match status" value="1"/>
</dbReference>
<evidence type="ECO:0000256" key="2">
    <source>
        <dbReference type="ARBA" id="ARBA00022801"/>
    </source>
</evidence>
<evidence type="ECO:0000313" key="5">
    <source>
        <dbReference type="EMBL" id="KEK22546.1"/>
    </source>
</evidence>